<dbReference type="AlphaFoldDB" id="A0A9N8ZHE2"/>
<evidence type="ECO:0000313" key="2">
    <source>
        <dbReference type="Proteomes" id="UP000789570"/>
    </source>
</evidence>
<keyword evidence="2" id="KW-1185">Reference proteome</keyword>
<proteinExistence type="predicted"/>
<protein>
    <submittedName>
        <fullName evidence="1">14170_t:CDS:1</fullName>
    </submittedName>
</protein>
<evidence type="ECO:0000313" key="1">
    <source>
        <dbReference type="EMBL" id="CAG8495861.1"/>
    </source>
</evidence>
<name>A0A9N8ZHE2_9GLOM</name>
<reference evidence="1" key="1">
    <citation type="submission" date="2021-06" db="EMBL/GenBank/DDBJ databases">
        <authorList>
            <person name="Kallberg Y."/>
            <person name="Tangrot J."/>
            <person name="Rosling A."/>
        </authorList>
    </citation>
    <scope>NUCLEOTIDE SEQUENCE</scope>
    <source>
        <strain evidence="1">UK204</strain>
    </source>
</reference>
<gene>
    <name evidence="1" type="ORF">FCALED_LOCUS3452</name>
</gene>
<comment type="caution">
    <text evidence="1">The sequence shown here is derived from an EMBL/GenBank/DDBJ whole genome shotgun (WGS) entry which is preliminary data.</text>
</comment>
<sequence>MTTFLINCLAIDDYSCEDVLEIRINGNETVENLVEIIKKSKLGFNGKLLKIDHLPEMLSGRVLSSNHLFPALASKDVLLKKSLCPVIKLSTIIAMGEIVNKSNKLQIRCIKDRQEFDSSSFAKFIKLAIAPCDITSRN</sequence>
<dbReference type="Proteomes" id="UP000789570">
    <property type="component" value="Unassembled WGS sequence"/>
</dbReference>
<dbReference type="EMBL" id="CAJVPQ010000604">
    <property type="protein sequence ID" value="CAG8495861.1"/>
    <property type="molecule type" value="Genomic_DNA"/>
</dbReference>
<organism evidence="1 2">
    <name type="scientific">Funneliformis caledonium</name>
    <dbReference type="NCBI Taxonomy" id="1117310"/>
    <lineage>
        <taxon>Eukaryota</taxon>
        <taxon>Fungi</taxon>
        <taxon>Fungi incertae sedis</taxon>
        <taxon>Mucoromycota</taxon>
        <taxon>Glomeromycotina</taxon>
        <taxon>Glomeromycetes</taxon>
        <taxon>Glomerales</taxon>
        <taxon>Glomeraceae</taxon>
        <taxon>Funneliformis</taxon>
    </lineage>
</organism>
<accession>A0A9N8ZHE2</accession>